<dbReference type="InterPro" id="IPR020846">
    <property type="entry name" value="MFS_dom"/>
</dbReference>
<keyword evidence="4 6" id="KW-0472">Membrane</keyword>
<evidence type="ECO:0000256" key="4">
    <source>
        <dbReference type="ARBA" id="ARBA00023136"/>
    </source>
</evidence>
<evidence type="ECO:0000256" key="5">
    <source>
        <dbReference type="SAM" id="MobiDB-lite"/>
    </source>
</evidence>
<feature type="transmembrane region" description="Helical" evidence="6">
    <location>
        <begin position="205"/>
        <end position="226"/>
    </location>
</feature>
<dbReference type="Proteomes" id="UP001176961">
    <property type="component" value="Unassembled WGS sequence"/>
</dbReference>
<proteinExistence type="predicted"/>
<dbReference type="PANTHER" id="PTHR24064">
    <property type="entry name" value="SOLUTE CARRIER FAMILY 22 MEMBER"/>
    <property type="match status" value="1"/>
</dbReference>
<dbReference type="GO" id="GO:0016020">
    <property type="term" value="C:membrane"/>
    <property type="evidence" value="ECO:0007669"/>
    <property type="project" value="UniProtKB-SubCell"/>
</dbReference>
<comment type="subcellular location">
    <subcellularLocation>
        <location evidence="1">Membrane</location>
        <topology evidence="1">Multi-pass membrane protein</topology>
    </subcellularLocation>
</comment>
<feature type="transmembrane region" description="Helical" evidence="6">
    <location>
        <begin position="487"/>
        <end position="504"/>
    </location>
</feature>
<feature type="transmembrane region" description="Helical" evidence="6">
    <location>
        <begin position="369"/>
        <end position="391"/>
    </location>
</feature>
<feature type="domain" description="Major facilitator superfamily (MFS) profile" evidence="7">
    <location>
        <begin position="105"/>
        <end position="509"/>
    </location>
</feature>
<feature type="region of interest" description="Disordered" evidence="5">
    <location>
        <begin position="530"/>
        <end position="554"/>
    </location>
</feature>
<gene>
    <name evidence="8" type="ORF">CYNAS_LOCUS15923</name>
</gene>
<dbReference type="GO" id="GO:0022857">
    <property type="term" value="F:transmembrane transporter activity"/>
    <property type="evidence" value="ECO:0007669"/>
    <property type="project" value="InterPro"/>
</dbReference>
<dbReference type="PROSITE" id="PS50850">
    <property type="entry name" value="MFS"/>
    <property type="match status" value="1"/>
</dbReference>
<feature type="transmembrane region" description="Helical" evidence="6">
    <location>
        <begin position="149"/>
        <end position="170"/>
    </location>
</feature>
<dbReference type="InterPro" id="IPR011701">
    <property type="entry name" value="MFS"/>
</dbReference>
<dbReference type="EMBL" id="CATQJL010000305">
    <property type="protein sequence ID" value="CAJ0603940.1"/>
    <property type="molecule type" value="Genomic_DNA"/>
</dbReference>
<keyword evidence="3 6" id="KW-1133">Transmembrane helix</keyword>
<keyword evidence="9" id="KW-1185">Reference proteome</keyword>
<evidence type="ECO:0000313" key="9">
    <source>
        <dbReference type="Proteomes" id="UP001176961"/>
    </source>
</evidence>
<comment type="caution">
    <text evidence="8">The sequence shown here is derived from an EMBL/GenBank/DDBJ whole genome shotgun (WGS) entry which is preliminary data.</text>
</comment>
<feature type="transmembrane region" description="Helical" evidence="6">
    <location>
        <begin position="238"/>
        <end position="261"/>
    </location>
</feature>
<evidence type="ECO:0000256" key="6">
    <source>
        <dbReference type="SAM" id="Phobius"/>
    </source>
</evidence>
<evidence type="ECO:0000256" key="2">
    <source>
        <dbReference type="ARBA" id="ARBA00022692"/>
    </source>
</evidence>
<evidence type="ECO:0000313" key="8">
    <source>
        <dbReference type="EMBL" id="CAJ0603940.1"/>
    </source>
</evidence>
<dbReference type="SUPFAM" id="SSF103473">
    <property type="entry name" value="MFS general substrate transporter"/>
    <property type="match status" value="1"/>
</dbReference>
<keyword evidence="2 6" id="KW-0812">Transmembrane</keyword>
<name>A0AA36H4H8_CYLNA</name>
<dbReference type="AlphaFoldDB" id="A0AA36H4H8"/>
<dbReference type="InterPro" id="IPR036259">
    <property type="entry name" value="MFS_trans_sf"/>
</dbReference>
<organism evidence="8 9">
    <name type="scientific">Cylicocyclus nassatus</name>
    <name type="common">Nematode worm</name>
    <dbReference type="NCBI Taxonomy" id="53992"/>
    <lineage>
        <taxon>Eukaryota</taxon>
        <taxon>Metazoa</taxon>
        <taxon>Ecdysozoa</taxon>
        <taxon>Nematoda</taxon>
        <taxon>Chromadorea</taxon>
        <taxon>Rhabditida</taxon>
        <taxon>Rhabditina</taxon>
        <taxon>Rhabditomorpha</taxon>
        <taxon>Strongyloidea</taxon>
        <taxon>Strongylidae</taxon>
        <taxon>Cylicocyclus</taxon>
    </lineage>
</organism>
<reference evidence="8" key="1">
    <citation type="submission" date="2023-07" db="EMBL/GenBank/DDBJ databases">
        <authorList>
            <consortium name="CYATHOMIX"/>
        </authorList>
    </citation>
    <scope>NUCLEOTIDE SEQUENCE</scope>
    <source>
        <strain evidence="8">N/A</strain>
    </source>
</reference>
<evidence type="ECO:0000256" key="1">
    <source>
        <dbReference type="ARBA" id="ARBA00004141"/>
    </source>
</evidence>
<feature type="transmembrane region" description="Helical" evidence="6">
    <location>
        <begin position="182"/>
        <end position="199"/>
    </location>
</feature>
<sequence length="554" mass="61925">MKGNNYFQSTNAEDEHLYEEASSKEAVTRNGSCNNLADQTSPYANLDPNKLVDAYGFGLYQMLCHFLGNGVSFFYSSALYVMPYVGASPTLECVYQNQSLPVDTSCLISSKGDLLHGKCGVVENTSLIIKEPSYSTTLIKEFGLSCSSFVWKEAGLTAFTVGAVTMMPVLTSMADSHGRRPLILLALTISITCHMLASIAPNYYIFIFLRFLIGAASDTYYSLAYVHSCEILPTSGRAWITVVDSIAWVLGMFWVGILSLVVKQWRMMYFACAAPGLATVAYYFFLPETPHWLIQHERYKEIENFVRIANNSCKRVDLLPDEKHESLAAVLRSLRMLELLIINGFLELMLAFYYFGLSFLSIDLSDDRFTAYMLSAFVELPGGLLVVPLMLYMGRRNICMSTMIMQGIAIIIAPLSQEPQWFLVAFVLLGKLINSITYEVHPIYISEMAPTSVRSLFHSIINVPQSIGIIIAPYLRHMDFGPKYTKYLIVGILCVISGASCIFLPETRDCPLPPDIKAASKYCFTHAKDKEKLMSKRQSEDTATLSEKESKSAE</sequence>
<dbReference type="Gene3D" id="1.20.1250.20">
    <property type="entry name" value="MFS general substrate transporter like domains"/>
    <property type="match status" value="1"/>
</dbReference>
<accession>A0AA36H4H8</accession>
<evidence type="ECO:0000259" key="7">
    <source>
        <dbReference type="PROSITE" id="PS50850"/>
    </source>
</evidence>
<dbReference type="Pfam" id="PF07690">
    <property type="entry name" value="MFS_1"/>
    <property type="match status" value="1"/>
</dbReference>
<evidence type="ECO:0000256" key="3">
    <source>
        <dbReference type="ARBA" id="ARBA00022989"/>
    </source>
</evidence>
<protein>
    <recommendedName>
        <fullName evidence="7">Major facilitator superfamily (MFS) profile domain-containing protein</fullName>
    </recommendedName>
</protein>
<feature type="transmembrane region" description="Helical" evidence="6">
    <location>
        <begin position="339"/>
        <end position="357"/>
    </location>
</feature>